<comment type="caution">
    <text evidence="5">The sequence shown here is derived from an EMBL/GenBank/DDBJ whole genome shotgun (WGS) entry which is preliminary data.</text>
</comment>
<accession>A0A090WTA9</accession>
<dbReference type="GO" id="GO:0031176">
    <property type="term" value="F:endo-1,4-beta-xylanase activity"/>
    <property type="evidence" value="ECO:0007669"/>
    <property type="project" value="UniProtKB-EC"/>
</dbReference>
<keyword evidence="2" id="KW-0119">Carbohydrate metabolism</keyword>
<evidence type="ECO:0000256" key="2">
    <source>
        <dbReference type="ARBA" id="ARBA00023277"/>
    </source>
</evidence>
<dbReference type="EC" id="3.2.1.8" evidence="5"/>
<evidence type="ECO:0000256" key="3">
    <source>
        <dbReference type="ARBA" id="ARBA00023326"/>
    </source>
</evidence>
<dbReference type="SUPFAM" id="SSF51445">
    <property type="entry name" value="(Trans)glycosidases"/>
    <property type="match status" value="1"/>
</dbReference>
<dbReference type="PROSITE" id="PS51257">
    <property type="entry name" value="PROKAR_LIPOPROTEIN"/>
    <property type="match status" value="1"/>
</dbReference>
<dbReference type="Pfam" id="PF00331">
    <property type="entry name" value="Glyco_hydro_10"/>
    <property type="match status" value="1"/>
</dbReference>
<keyword evidence="1 5" id="KW-0378">Hydrolase</keyword>
<keyword evidence="5" id="KW-0326">Glycosidase</keyword>
<dbReference type="PROSITE" id="PS51760">
    <property type="entry name" value="GH10_2"/>
    <property type="match status" value="1"/>
</dbReference>
<proteinExistence type="predicted"/>
<dbReference type="EMBL" id="BBNU01000009">
    <property type="protein sequence ID" value="GAL80261.1"/>
    <property type="molecule type" value="Genomic_DNA"/>
</dbReference>
<keyword evidence="5" id="KW-0858">Xylan degradation</keyword>
<sequence length="136" mass="15575">MTHRIKNILLVSALILSASSCKNEIKEISKTEIKTTSLKDAFKGDFLIGAALNKSQIEEKDTLSINLIEKEFNTITPENEMKWEQIHPQKDTFYFDIADKYVALGEKTICILLGILWFGIANWRHGCKMKKTALLW</sequence>
<gene>
    <name evidence="5" type="ORF">JCM19274_3831</name>
</gene>
<feature type="domain" description="GH10" evidence="4">
    <location>
        <begin position="32"/>
        <end position="136"/>
    </location>
</feature>
<reference evidence="5 6" key="1">
    <citation type="journal article" date="2014" name="Genome Announc.">
        <title>Draft Genome Sequences of Marine Flavobacterium Algibacter lectus Strains SS8 and NR4.</title>
        <authorList>
            <person name="Takatani N."/>
            <person name="Nakanishi M."/>
            <person name="Meirelles P."/>
            <person name="Mino S."/>
            <person name="Suda W."/>
            <person name="Oshima K."/>
            <person name="Hattori M."/>
            <person name="Ohkuma M."/>
            <person name="Hosokawa M."/>
            <person name="Miyashita K."/>
            <person name="Thompson F.L."/>
            <person name="Niwa A."/>
            <person name="Sawabe T."/>
            <person name="Sawabe T."/>
        </authorList>
    </citation>
    <scope>NUCLEOTIDE SEQUENCE [LARGE SCALE GENOMIC DNA]</scope>
    <source>
        <strain evidence="6">JCM19274</strain>
    </source>
</reference>
<evidence type="ECO:0000313" key="5">
    <source>
        <dbReference type="EMBL" id="GAL80261.1"/>
    </source>
</evidence>
<dbReference type="GO" id="GO:0045493">
    <property type="term" value="P:xylan catabolic process"/>
    <property type="evidence" value="ECO:0007669"/>
    <property type="project" value="UniProtKB-KW"/>
</dbReference>
<evidence type="ECO:0000259" key="4">
    <source>
        <dbReference type="PROSITE" id="PS51760"/>
    </source>
</evidence>
<dbReference type="InterPro" id="IPR001000">
    <property type="entry name" value="GH10_dom"/>
</dbReference>
<name>A0A090WTA9_9FLAO</name>
<protein>
    <submittedName>
        <fullName evidence="5">Endo-1,4-beta-xylanase A</fullName>
        <ecNumber evidence="5">3.2.1.8</ecNumber>
    </submittedName>
</protein>
<keyword evidence="3" id="KW-0624">Polysaccharide degradation</keyword>
<evidence type="ECO:0000313" key="6">
    <source>
        <dbReference type="Proteomes" id="UP000029643"/>
    </source>
</evidence>
<dbReference type="Proteomes" id="UP000029643">
    <property type="component" value="Unassembled WGS sequence"/>
</dbReference>
<dbReference type="AlphaFoldDB" id="A0A090WTA9"/>
<dbReference type="Gene3D" id="3.20.20.80">
    <property type="entry name" value="Glycosidases"/>
    <property type="match status" value="1"/>
</dbReference>
<evidence type="ECO:0000256" key="1">
    <source>
        <dbReference type="ARBA" id="ARBA00022801"/>
    </source>
</evidence>
<dbReference type="InterPro" id="IPR017853">
    <property type="entry name" value="GH"/>
</dbReference>
<organism evidence="5 6">
    <name type="scientific">Algibacter lectus</name>
    <dbReference type="NCBI Taxonomy" id="221126"/>
    <lineage>
        <taxon>Bacteria</taxon>
        <taxon>Pseudomonadati</taxon>
        <taxon>Bacteroidota</taxon>
        <taxon>Flavobacteriia</taxon>
        <taxon>Flavobacteriales</taxon>
        <taxon>Flavobacteriaceae</taxon>
        <taxon>Algibacter</taxon>
    </lineage>
</organism>